<proteinExistence type="inferred from homology"/>
<evidence type="ECO:0000256" key="5">
    <source>
        <dbReference type="ARBA" id="ARBA00022519"/>
    </source>
</evidence>
<feature type="transmembrane region" description="Helical" evidence="10">
    <location>
        <begin position="419"/>
        <end position="441"/>
    </location>
</feature>
<dbReference type="GO" id="GO:0015291">
    <property type="term" value="F:secondary active transmembrane transporter activity"/>
    <property type="evidence" value="ECO:0007669"/>
    <property type="project" value="UniProtKB-ARBA"/>
</dbReference>
<evidence type="ECO:0000256" key="2">
    <source>
        <dbReference type="ARBA" id="ARBA00008432"/>
    </source>
</evidence>
<dbReference type="FunFam" id="1.20.1250.20:FF:000024">
    <property type="entry name" value="Nitrite extrusion protein NarK"/>
    <property type="match status" value="1"/>
</dbReference>
<name>A0A5A7N9N8_9PROT</name>
<keyword evidence="9 10" id="KW-0472">Membrane</keyword>
<dbReference type="AlphaFoldDB" id="A0A5A7N9N8"/>
<feature type="transmembrane region" description="Helical" evidence="10">
    <location>
        <begin position="316"/>
        <end position="334"/>
    </location>
</feature>
<sequence>MHLSIRAMERAAHGEALDRLPSLPEMQDIHIPGQTVMPKVLDDWQPEKPQFWAEKGRAIARRNLWISIPALLLAFSVWMVWSVVVARLPAIGFDFTPGQLFWLAALPGLSGATLRIFYSFMVPIFGGRLWTTLSTASLLLPAMGIGYAVQNPETPYLIFLVLALLCGFGGGNFASSMANIGYFFPKAEKGNALALNAGLGNLGVSAMQFVVPLIITAGVFGVIGGEPQIMSDGGKLWMQNAGFVWVPFILAATIAAWWGMNDIADARASFAEQAVIFGRKHNWLMCILYTGTFGSFIGYSAGFPLLTRLAFPEINALNYVFLGPLVGALSRAGTGWISDRFGGGRVTLWTFVAMILATAGVIYFLGAGSFIGFFACFMALFFLTGVGNASTFQMIPVIMGREIPRLMPHLSADDRQRQIAMESGAITAFTSAIAAYGAFFIPKAYGTSIAMTGSAVGALWGFLIFYVICVGITWAVYTRPGGLLYDIEKRDDAGSNAAQPAQ</sequence>
<organism evidence="11 12">
    <name type="scientific">Iodidimonas nitroreducens</name>
    <dbReference type="NCBI Taxonomy" id="1236968"/>
    <lineage>
        <taxon>Bacteria</taxon>
        <taxon>Pseudomonadati</taxon>
        <taxon>Pseudomonadota</taxon>
        <taxon>Alphaproteobacteria</taxon>
        <taxon>Iodidimonadales</taxon>
        <taxon>Iodidimonadaceae</taxon>
        <taxon>Iodidimonas</taxon>
    </lineage>
</organism>
<dbReference type="PANTHER" id="PTHR23515">
    <property type="entry name" value="HIGH-AFFINITY NITRATE TRANSPORTER 2.3"/>
    <property type="match status" value="1"/>
</dbReference>
<feature type="transmembrane region" description="Helical" evidence="10">
    <location>
        <begin position="64"/>
        <end position="88"/>
    </location>
</feature>
<gene>
    <name evidence="11" type="primary">narK2</name>
    <name evidence="11" type="ORF">JCM17846_13680</name>
</gene>
<feature type="transmembrane region" description="Helical" evidence="10">
    <location>
        <begin position="281"/>
        <end position="301"/>
    </location>
</feature>
<dbReference type="Pfam" id="PF07690">
    <property type="entry name" value="MFS_1"/>
    <property type="match status" value="1"/>
</dbReference>
<dbReference type="SUPFAM" id="SSF103473">
    <property type="entry name" value="MFS general substrate transporter"/>
    <property type="match status" value="1"/>
</dbReference>
<dbReference type="Gene3D" id="1.20.1250.20">
    <property type="entry name" value="MFS general substrate transporter like domains"/>
    <property type="match status" value="1"/>
</dbReference>
<keyword evidence="12" id="KW-1185">Reference proteome</keyword>
<comment type="caution">
    <text evidence="11">The sequence shown here is derived from an EMBL/GenBank/DDBJ whole genome shotgun (WGS) entry which is preliminary data.</text>
</comment>
<evidence type="ECO:0000313" key="12">
    <source>
        <dbReference type="Proteomes" id="UP000324996"/>
    </source>
</evidence>
<evidence type="ECO:0000256" key="10">
    <source>
        <dbReference type="RuleBase" id="RU366033"/>
    </source>
</evidence>
<dbReference type="NCBIfam" id="TIGR00886">
    <property type="entry name" value="2A0108"/>
    <property type="match status" value="1"/>
</dbReference>
<reference evidence="11 12" key="1">
    <citation type="submission" date="2019-09" db="EMBL/GenBank/DDBJ databases">
        <title>NBRP : Genome information of microbial organism related human and environment.</title>
        <authorList>
            <person name="Hattori M."/>
            <person name="Oshima K."/>
            <person name="Inaba H."/>
            <person name="Suda W."/>
            <person name="Sakamoto M."/>
            <person name="Iino T."/>
            <person name="Kitahara M."/>
            <person name="Oshida Y."/>
            <person name="Iida T."/>
            <person name="Kudo T."/>
            <person name="Itoh T."/>
            <person name="Ohkuma M."/>
        </authorList>
    </citation>
    <scope>NUCLEOTIDE SEQUENCE [LARGE SCALE GENOMIC DNA]</scope>
    <source>
        <strain evidence="11 12">Q-1</strain>
    </source>
</reference>
<comment type="similarity">
    <text evidence="2 10">Belongs to the major facilitator superfamily. Nitrate/nitrite porter (TC 2.A.1.8) family.</text>
</comment>
<feature type="transmembrane region" description="Helical" evidence="10">
    <location>
        <begin position="100"/>
        <end position="118"/>
    </location>
</feature>
<evidence type="ECO:0000313" key="11">
    <source>
        <dbReference type="EMBL" id="GER03686.1"/>
    </source>
</evidence>
<evidence type="ECO:0000256" key="3">
    <source>
        <dbReference type="ARBA" id="ARBA00022448"/>
    </source>
</evidence>
<keyword evidence="6 10" id="KW-0812">Transmembrane</keyword>
<keyword evidence="5" id="KW-0997">Cell inner membrane</keyword>
<feature type="transmembrane region" description="Helical" evidence="10">
    <location>
        <begin position="371"/>
        <end position="398"/>
    </location>
</feature>
<feature type="transmembrane region" description="Helical" evidence="10">
    <location>
        <begin position="243"/>
        <end position="260"/>
    </location>
</feature>
<feature type="transmembrane region" description="Helical" evidence="10">
    <location>
        <begin position="130"/>
        <end position="150"/>
    </location>
</feature>
<dbReference type="GO" id="GO:0042128">
    <property type="term" value="P:nitrate assimilation"/>
    <property type="evidence" value="ECO:0007669"/>
    <property type="project" value="UniProtKB-UniRule"/>
</dbReference>
<dbReference type="InterPro" id="IPR004737">
    <property type="entry name" value="NO3_transporter_NarK/NarU-like"/>
</dbReference>
<feature type="transmembrane region" description="Helical" evidence="10">
    <location>
        <begin position="156"/>
        <end position="178"/>
    </location>
</feature>
<keyword evidence="4 10" id="KW-1003">Cell membrane</keyword>
<keyword evidence="3 10" id="KW-0813">Transport</keyword>
<dbReference type="InterPro" id="IPR011701">
    <property type="entry name" value="MFS"/>
</dbReference>
<evidence type="ECO:0000256" key="7">
    <source>
        <dbReference type="ARBA" id="ARBA00022989"/>
    </source>
</evidence>
<dbReference type="CDD" id="cd17341">
    <property type="entry name" value="MFS_NRT2_like"/>
    <property type="match status" value="1"/>
</dbReference>
<evidence type="ECO:0000256" key="8">
    <source>
        <dbReference type="ARBA" id="ARBA00023063"/>
    </source>
</evidence>
<evidence type="ECO:0000256" key="4">
    <source>
        <dbReference type="ARBA" id="ARBA00022475"/>
    </source>
</evidence>
<dbReference type="GO" id="GO:0015113">
    <property type="term" value="F:nitrite transmembrane transporter activity"/>
    <property type="evidence" value="ECO:0007669"/>
    <property type="project" value="InterPro"/>
</dbReference>
<evidence type="ECO:0000256" key="6">
    <source>
        <dbReference type="ARBA" id="ARBA00022692"/>
    </source>
</evidence>
<evidence type="ECO:0000256" key="1">
    <source>
        <dbReference type="ARBA" id="ARBA00004429"/>
    </source>
</evidence>
<keyword evidence="7 10" id="KW-1133">Transmembrane helix</keyword>
<accession>A0A5A7N9N8</accession>
<keyword evidence="8 10" id="KW-0534">Nitrate assimilation</keyword>
<dbReference type="InterPro" id="IPR044772">
    <property type="entry name" value="NO3_transporter"/>
</dbReference>
<feature type="transmembrane region" description="Helical" evidence="10">
    <location>
        <begin position="199"/>
        <end position="223"/>
    </location>
</feature>
<dbReference type="InterPro" id="IPR036259">
    <property type="entry name" value="MFS_trans_sf"/>
</dbReference>
<feature type="transmembrane region" description="Helical" evidence="10">
    <location>
        <begin position="453"/>
        <end position="477"/>
    </location>
</feature>
<evidence type="ECO:0000256" key="9">
    <source>
        <dbReference type="ARBA" id="ARBA00023136"/>
    </source>
</evidence>
<dbReference type="EMBL" id="BKCN01000005">
    <property type="protein sequence ID" value="GER03686.1"/>
    <property type="molecule type" value="Genomic_DNA"/>
</dbReference>
<dbReference type="GO" id="GO:0015112">
    <property type="term" value="F:nitrate transmembrane transporter activity"/>
    <property type="evidence" value="ECO:0007669"/>
    <property type="project" value="UniProtKB-UniRule"/>
</dbReference>
<protein>
    <recommendedName>
        <fullName evidence="10">Nitrate/nitrite transporter</fullName>
    </recommendedName>
</protein>
<feature type="transmembrane region" description="Helical" evidence="10">
    <location>
        <begin position="346"/>
        <end position="365"/>
    </location>
</feature>
<comment type="subcellular location">
    <subcellularLocation>
        <location evidence="1">Cell inner membrane</location>
        <topology evidence="1">Multi-pass membrane protein</topology>
    </subcellularLocation>
    <subcellularLocation>
        <location evidence="10">Cell membrane</location>
        <topology evidence="10">Multi-pass membrane protein</topology>
    </subcellularLocation>
</comment>
<dbReference type="Proteomes" id="UP000324996">
    <property type="component" value="Unassembled WGS sequence"/>
</dbReference>
<dbReference type="GO" id="GO:0005886">
    <property type="term" value="C:plasma membrane"/>
    <property type="evidence" value="ECO:0007669"/>
    <property type="project" value="UniProtKB-SubCell"/>
</dbReference>